<accession>A0ABQ5VVB7</accession>
<feature type="domain" description="Peptidoglycan binding-like" evidence="2">
    <location>
        <begin position="287"/>
        <end position="338"/>
    </location>
</feature>
<dbReference type="InterPro" id="IPR036366">
    <property type="entry name" value="PGBDSf"/>
</dbReference>
<protein>
    <recommendedName>
        <fullName evidence="2">Peptidoglycan binding-like domain-containing protein</fullName>
    </recommendedName>
</protein>
<evidence type="ECO:0000256" key="1">
    <source>
        <dbReference type="SAM" id="MobiDB-lite"/>
    </source>
</evidence>
<name>A0ABQ5VVB7_9RHOB</name>
<dbReference type="Proteomes" id="UP001156694">
    <property type="component" value="Unassembled WGS sequence"/>
</dbReference>
<evidence type="ECO:0000259" key="2">
    <source>
        <dbReference type="Pfam" id="PF01471"/>
    </source>
</evidence>
<feature type="region of interest" description="Disordered" evidence="1">
    <location>
        <begin position="340"/>
        <end position="361"/>
    </location>
</feature>
<dbReference type="RefSeq" id="WP_284377735.1">
    <property type="nucleotide sequence ID" value="NZ_BSNN01000004.1"/>
</dbReference>
<dbReference type="Gene3D" id="1.10.101.10">
    <property type="entry name" value="PGBD-like superfamily/PGBD"/>
    <property type="match status" value="1"/>
</dbReference>
<sequence>MRSTLKTLRSLGLVGLLIAGVACTPLSPNFAQRTAQPKVPAARNFTSFSASLRCMDTLLASTKRGRTLISSTGIPDLTNKISVAGDDMLVNALNQMNRTSGAYVFVDQSLERDSGQIAIYTPQKNIATPTLYVRGSISQVDSSVSSSSGSITSTDQSGERSLGDANANIGRGLSIVTVDMHLVSFPDKTVVPGSSVANSMVVTSRSFGTGATGTINMALFKSTIQISRIESMSQAVRNLVELGAIELIGRHANVPYWECLNIPATKQRQTNRKEIVFSSADKPLRIPEVQKMLTQLGYYSGAVTAVLDQRTRDAISHFQAKSGLIATGDLNYDTYQHLQEQTSGFAPRRRTSDPDGKFQNPEMPTLVIAETTPRPATSQSNPIFKSKNIPRTGPGGLPMRFLKTRYATNDVIRAQISIPSSGFLSCFHRSGTSPIVQVFPMDPNVAFAVSKGQLITVPDAQDGFDIKVESKTATEKLFCIVERNRTPIDISDISGTGPLQPLTVNSFQEILGKMQSKNRRVLWAEAHVGSR</sequence>
<reference evidence="4" key="1">
    <citation type="journal article" date="2019" name="Int. J. Syst. Evol. Microbiol.">
        <title>The Global Catalogue of Microorganisms (GCM) 10K type strain sequencing project: providing services to taxonomists for standard genome sequencing and annotation.</title>
        <authorList>
            <consortium name="The Broad Institute Genomics Platform"/>
            <consortium name="The Broad Institute Genome Sequencing Center for Infectious Disease"/>
            <person name="Wu L."/>
            <person name="Ma J."/>
        </authorList>
    </citation>
    <scope>NUCLEOTIDE SEQUENCE [LARGE SCALE GENOMIC DNA]</scope>
    <source>
        <strain evidence="4">NBRC 110140</strain>
    </source>
</reference>
<feature type="region of interest" description="Disordered" evidence="1">
    <location>
        <begin position="141"/>
        <end position="163"/>
    </location>
</feature>
<proteinExistence type="predicted"/>
<evidence type="ECO:0000313" key="4">
    <source>
        <dbReference type="Proteomes" id="UP001156694"/>
    </source>
</evidence>
<dbReference type="InterPro" id="IPR002477">
    <property type="entry name" value="Peptidoglycan-bd-like"/>
</dbReference>
<dbReference type="Gene3D" id="3.40.50.10610">
    <property type="entry name" value="ABC-type transport auxiliary lipoprotein component"/>
    <property type="match status" value="1"/>
</dbReference>
<comment type="caution">
    <text evidence="3">The sequence shown here is derived from an EMBL/GenBank/DDBJ whole genome shotgun (WGS) entry which is preliminary data.</text>
</comment>
<organism evidence="3 4">
    <name type="scientific">Amylibacter marinus</name>
    <dbReference type="NCBI Taxonomy" id="1475483"/>
    <lineage>
        <taxon>Bacteria</taxon>
        <taxon>Pseudomonadati</taxon>
        <taxon>Pseudomonadota</taxon>
        <taxon>Alphaproteobacteria</taxon>
        <taxon>Rhodobacterales</taxon>
        <taxon>Paracoccaceae</taxon>
        <taxon>Amylibacter</taxon>
    </lineage>
</organism>
<dbReference type="EMBL" id="BSNN01000004">
    <property type="protein sequence ID" value="GLQ35378.1"/>
    <property type="molecule type" value="Genomic_DNA"/>
</dbReference>
<dbReference type="Pfam" id="PF01471">
    <property type="entry name" value="PG_binding_1"/>
    <property type="match status" value="1"/>
</dbReference>
<evidence type="ECO:0000313" key="3">
    <source>
        <dbReference type="EMBL" id="GLQ35378.1"/>
    </source>
</evidence>
<gene>
    <name evidence="3" type="ORF">GCM10007939_16610</name>
</gene>
<keyword evidence="4" id="KW-1185">Reference proteome</keyword>
<dbReference type="SUPFAM" id="SSF47090">
    <property type="entry name" value="PGBD-like"/>
    <property type="match status" value="1"/>
</dbReference>
<dbReference type="PROSITE" id="PS51257">
    <property type="entry name" value="PROKAR_LIPOPROTEIN"/>
    <property type="match status" value="1"/>
</dbReference>
<feature type="compositionally biased region" description="Low complexity" evidence="1">
    <location>
        <begin position="141"/>
        <end position="156"/>
    </location>
</feature>
<dbReference type="InterPro" id="IPR036365">
    <property type="entry name" value="PGBD-like_sf"/>
</dbReference>